<dbReference type="AlphaFoldDB" id="A0AAN8FSF9"/>
<evidence type="ECO:0000256" key="8">
    <source>
        <dbReference type="ARBA" id="ARBA00022833"/>
    </source>
</evidence>
<dbReference type="InterPro" id="IPR035914">
    <property type="entry name" value="Sperma_CUB_dom_sf"/>
</dbReference>
<dbReference type="EMBL" id="WIXE01020302">
    <property type="protein sequence ID" value="KAK5969323.1"/>
    <property type="molecule type" value="Genomic_DNA"/>
</dbReference>
<dbReference type="SUPFAM" id="SSF55486">
    <property type="entry name" value="Metalloproteases ('zincins'), catalytic domain"/>
    <property type="match status" value="1"/>
</dbReference>
<evidence type="ECO:0000256" key="12">
    <source>
        <dbReference type="PIRNR" id="PIRNR036365"/>
    </source>
</evidence>
<dbReference type="PRINTS" id="PR00480">
    <property type="entry name" value="ASTACIN"/>
</dbReference>
<evidence type="ECO:0000256" key="10">
    <source>
        <dbReference type="ARBA" id="ARBA00023157"/>
    </source>
</evidence>
<name>A0AAN8FSF9_TRICO</name>
<dbReference type="GO" id="GO:0005576">
    <property type="term" value="C:extracellular region"/>
    <property type="evidence" value="ECO:0007669"/>
    <property type="project" value="UniProtKB-SubCell"/>
</dbReference>
<evidence type="ECO:0000259" key="18">
    <source>
        <dbReference type="PROSITE" id="PS51864"/>
    </source>
</evidence>
<sequence>MFSTHHLRMRVLILTLLVAVCVSAALANTEGSKKSSRSFKDMIRRAGKSIKTAFKKLGNAINQKMMNFKKKLSKYKNKILEKLHLTKEKREKLMQRLKFWKRKNVDKVQPTGDSIEEINLQVRGGDMFQGDMALSREQQDQVEADIAGTRSKRQAYNDKAYPGKRWYKGVHYFFDGSASTQVQSVFTKAAQQWMADTCIDFIPSRTAEDSIRVYMEDGCWSFVGRLGGTQNLSLGVGCESIGTAAHELGHAIGLFHTHSRHDRDLFITVDKNNIKPDWLDQFMLESTRTNNNYNITYDYGSLMHYGATSSSVDKGRLTMVPNDIQYTETLGSPFIAYYDLLMINRYYNCTDKCKGKEPKCQNNGFANPRNCKKCVCPSGYGGDLCEKRPTGCGGDLEASNTWKPLQDETGDRKAGGSPREDFVKCNYWIKAPKGKNIEVKIISFTEGVAVDGCTYAGVEIKTHWDQRLSGHRFCSKVDANTVLKSNLSMVPVITYNRIYATVTKLEYRYV</sequence>
<keyword evidence="8 14" id="KW-0862">Zinc</keyword>
<evidence type="ECO:0000256" key="3">
    <source>
        <dbReference type="ARBA" id="ARBA00022536"/>
    </source>
</evidence>
<keyword evidence="9 14" id="KW-0482">Metalloprotease</keyword>
<dbReference type="InterPro" id="IPR006026">
    <property type="entry name" value="Peptidase_Metallo"/>
</dbReference>
<comment type="caution">
    <text evidence="19">The sequence shown here is derived from an EMBL/GenBank/DDBJ whole genome shotgun (WGS) entry which is preliminary data.</text>
</comment>
<dbReference type="InterPro" id="IPR000742">
    <property type="entry name" value="EGF"/>
</dbReference>
<feature type="signal peptide" evidence="12 15">
    <location>
        <begin position="1"/>
        <end position="27"/>
    </location>
</feature>
<dbReference type="PROSITE" id="PS00022">
    <property type="entry name" value="EGF_1"/>
    <property type="match status" value="1"/>
</dbReference>
<dbReference type="InterPro" id="IPR017050">
    <property type="entry name" value="Metallopeptidase_nem"/>
</dbReference>
<keyword evidence="20" id="KW-1185">Reference proteome</keyword>
<feature type="binding site" evidence="14">
    <location>
        <position position="256"/>
    </location>
    <ligand>
        <name>Zn(2+)</name>
        <dbReference type="ChEBI" id="CHEBI:29105"/>
        <note>catalytic</note>
    </ligand>
</feature>
<keyword evidence="7 14" id="KW-0378">Hydrolase</keyword>
<evidence type="ECO:0000259" key="17">
    <source>
        <dbReference type="PROSITE" id="PS01180"/>
    </source>
</evidence>
<dbReference type="InterPro" id="IPR000859">
    <property type="entry name" value="CUB_dom"/>
</dbReference>
<feature type="active site" evidence="14">
    <location>
        <position position="247"/>
    </location>
</feature>
<dbReference type="SUPFAM" id="SSF49854">
    <property type="entry name" value="Spermadhesin, CUB domain"/>
    <property type="match status" value="1"/>
</dbReference>
<keyword evidence="4 14" id="KW-0645">Protease</keyword>
<comment type="subcellular location">
    <subcellularLocation>
        <location evidence="1 12">Secreted</location>
    </subcellularLocation>
</comment>
<evidence type="ECO:0000256" key="11">
    <source>
        <dbReference type="ARBA" id="ARBA00023180"/>
    </source>
</evidence>
<evidence type="ECO:0000256" key="5">
    <source>
        <dbReference type="ARBA" id="ARBA00022723"/>
    </source>
</evidence>
<dbReference type="GO" id="GO:0004222">
    <property type="term" value="F:metalloendopeptidase activity"/>
    <property type="evidence" value="ECO:0007669"/>
    <property type="project" value="UniProtKB-UniRule"/>
</dbReference>
<dbReference type="Gene3D" id="3.40.390.10">
    <property type="entry name" value="Collagenase (Catalytic Domain)"/>
    <property type="match status" value="1"/>
</dbReference>
<dbReference type="PIRSF" id="PIRSF036365">
    <property type="entry name" value="Astacin_nematoda"/>
    <property type="match status" value="1"/>
</dbReference>
<reference evidence="19 20" key="1">
    <citation type="submission" date="2019-10" db="EMBL/GenBank/DDBJ databases">
        <title>Assembly and Annotation for the nematode Trichostrongylus colubriformis.</title>
        <authorList>
            <person name="Martin J."/>
        </authorList>
    </citation>
    <scope>NUCLEOTIDE SEQUENCE [LARGE SCALE GENOMIC DNA]</scope>
    <source>
        <strain evidence="19">G859</strain>
        <tissue evidence="19">Whole worm</tissue>
    </source>
</reference>
<dbReference type="InterPro" id="IPR034035">
    <property type="entry name" value="Astacin-like_dom"/>
</dbReference>
<keyword evidence="6 12" id="KW-0732">Signal</keyword>
<protein>
    <recommendedName>
        <fullName evidence="12">Zinc metalloproteinase</fullName>
    </recommendedName>
</protein>
<evidence type="ECO:0000256" key="13">
    <source>
        <dbReference type="PROSITE-ProRule" id="PRU00059"/>
    </source>
</evidence>
<evidence type="ECO:0000256" key="6">
    <source>
        <dbReference type="ARBA" id="ARBA00022729"/>
    </source>
</evidence>
<evidence type="ECO:0000256" key="16">
    <source>
        <dbReference type="SAM" id="Coils"/>
    </source>
</evidence>
<gene>
    <name evidence="19" type="ORF">GCK32_001478</name>
</gene>
<keyword evidence="11" id="KW-0325">Glycoprotein</keyword>
<feature type="domain" description="Peptidase M12A" evidence="18">
    <location>
        <begin position="154"/>
        <end position="350"/>
    </location>
</feature>
<organism evidence="19 20">
    <name type="scientific">Trichostrongylus colubriformis</name>
    <name type="common">Black scour worm</name>
    <dbReference type="NCBI Taxonomy" id="6319"/>
    <lineage>
        <taxon>Eukaryota</taxon>
        <taxon>Metazoa</taxon>
        <taxon>Ecdysozoa</taxon>
        <taxon>Nematoda</taxon>
        <taxon>Chromadorea</taxon>
        <taxon>Rhabditida</taxon>
        <taxon>Rhabditina</taxon>
        <taxon>Rhabditomorpha</taxon>
        <taxon>Strongyloidea</taxon>
        <taxon>Trichostrongylidae</taxon>
        <taxon>Trichostrongylus</taxon>
    </lineage>
</organism>
<evidence type="ECO:0000256" key="15">
    <source>
        <dbReference type="RuleBase" id="RU361183"/>
    </source>
</evidence>
<dbReference type="Pfam" id="PF01400">
    <property type="entry name" value="Astacin"/>
    <property type="match status" value="1"/>
</dbReference>
<feature type="coiled-coil region" evidence="16">
    <location>
        <begin position="76"/>
        <end position="103"/>
    </location>
</feature>
<dbReference type="InterPro" id="IPR001506">
    <property type="entry name" value="Peptidase_M12A"/>
</dbReference>
<feature type="chain" id="PRO_5042663913" description="Zinc metalloproteinase" evidence="12 15">
    <location>
        <begin position="28"/>
        <end position="510"/>
    </location>
</feature>
<dbReference type="GO" id="GO:0018996">
    <property type="term" value="P:molting cycle, collagen and cuticulin-based cuticle"/>
    <property type="evidence" value="ECO:0007669"/>
    <property type="project" value="InterPro"/>
</dbReference>
<dbReference type="PROSITE" id="PS01186">
    <property type="entry name" value="EGF_2"/>
    <property type="match status" value="1"/>
</dbReference>
<evidence type="ECO:0000313" key="20">
    <source>
        <dbReference type="Proteomes" id="UP001331761"/>
    </source>
</evidence>
<dbReference type="PROSITE" id="PS01180">
    <property type="entry name" value="CUB"/>
    <property type="match status" value="1"/>
</dbReference>
<keyword evidence="16" id="KW-0175">Coiled coil</keyword>
<evidence type="ECO:0000256" key="9">
    <source>
        <dbReference type="ARBA" id="ARBA00023049"/>
    </source>
</evidence>
<keyword evidence="3" id="KW-0245">EGF-like domain</keyword>
<feature type="domain" description="CUB" evidence="17">
    <location>
        <begin position="392"/>
        <end position="510"/>
    </location>
</feature>
<evidence type="ECO:0000313" key="19">
    <source>
        <dbReference type="EMBL" id="KAK5969323.1"/>
    </source>
</evidence>
<evidence type="ECO:0000256" key="2">
    <source>
        <dbReference type="ARBA" id="ARBA00022525"/>
    </source>
</evidence>
<dbReference type="SMART" id="SM00235">
    <property type="entry name" value="ZnMc"/>
    <property type="match status" value="1"/>
</dbReference>
<dbReference type="PANTHER" id="PTHR10127">
    <property type="entry name" value="DISCOIDIN, CUB, EGF, LAMININ , AND ZINC METALLOPROTEASE DOMAIN CONTAINING"/>
    <property type="match status" value="1"/>
</dbReference>
<evidence type="ECO:0000256" key="7">
    <source>
        <dbReference type="ARBA" id="ARBA00022801"/>
    </source>
</evidence>
<dbReference type="InterPro" id="IPR024079">
    <property type="entry name" value="MetalloPept_cat_dom_sf"/>
</dbReference>
<keyword evidence="5 14" id="KW-0479">Metal-binding</keyword>
<dbReference type="GO" id="GO:0008270">
    <property type="term" value="F:zinc ion binding"/>
    <property type="evidence" value="ECO:0007669"/>
    <property type="project" value="UniProtKB-UniRule"/>
</dbReference>
<dbReference type="PROSITE" id="PS51864">
    <property type="entry name" value="ASTACIN"/>
    <property type="match status" value="1"/>
</dbReference>
<dbReference type="Proteomes" id="UP001331761">
    <property type="component" value="Unassembled WGS sequence"/>
</dbReference>
<dbReference type="PANTHER" id="PTHR10127:SF793">
    <property type="entry name" value="ZINC METALLOPROTEINASE NAS-31"/>
    <property type="match status" value="1"/>
</dbReference>
<accession>A0AAN8FSF9</accession>
<keyword evidence="10" id="KW-1015">Disulfide bond</keyword>
<comment type="cofactor">
    <cofactor evidence="14 15">
        <name>Zn(2+)</name>
        <dbReference type="ChEBI" id="CHEBI:29105"/>
    </cofactor>
    <text evidence="14 15">Binds 1 zinc ion per subunit.</text>
</comment>
<proteinExistence type="predicted"/>
<evidence type="ECO:0000256" key="14">
    <source>
        <dbReference type="PROSITE-ProRule" id="PRU01211"/>
    </source>
</evidence>
<dbReference type="GO" id="GO:0006508">
    <property type="term" value="P:proteolysis"/>
    <property type="evidence" value="ECO:0007669"/>
    <property type="project" value="UniProtKB-KW"/>
</dbReference>
<evidence type="ECO:0000256" key="4">
    <source>
        <dbReference type="ARBA" id="ARBA00022670"/>
    </source>
</evidence>
<feature type="binding site" evidence="14">
    <location>
        <position position="246"/>
    </location>
    <ligand>
        <name>Zn(2+)</name>
        <dbReference type="ChEBI" id="CHEBI:29105"/>
        <note>catalytic</note>
    </ligand>
</feature>
<feature type="binding site" evidence="14">
    <location>
        <position position="250"/>
    </location>
    <ligand>
        <name>Zn(2+)</name>
        <dbReference type="ChEBI" id="CHEBI:29105"/>
        <note>catalytic</note>
    </ligand>
</feature>
<comment type="caution">
    <text evidence="13">Lacks conserved residue(s) required for the propagation of feature annotation.</text>
</comment>
<evidence type="ECO:0000256" key="1">
    <source>
        <dbReference type="ARBA" id="ARBA00004613"/>
    </source>
</evidence>
<dbReference type="CDD" id="cd04280">
    <property type="entry name" value="ZnMc_astacin_like"/>
    <property type="match status" value="1"/>
</dbReference>
<keyword evidence="2 12" id="KW-0964">Secreted</keyword>